<organism evidence="2 3">
    <name type="scientific">Coccidioides posadasii RMSCC 3488</name>
    <dbReference type="NCBI Taxonomy" id="454284"/>
    <lineage>
        <taxon>Eukaryota</taxon>
        <taxon>Fungi</taxon>
        <taxon>Dikarya</taxon>
        <taxon>Ascomycota</taxon>
        <taxon>Pezizomycotina</taxon>
        <taxon>Eurotiomycetes</taxon>
        <taxon>Eurotiomycetidae</taxon>
        <taxon>Onygenales</taxon>
        <taxon>Onygenaceae</taxon>
        <taxon>Coccidioides</taxon>
    </lineage>
</organism>
<evidence type="ECO:0000313" key="3">
    <source>
        <dbReference type="Proteomes" id="UP000054567"/>
    </source>
</evidence>
<dbReference type="EMBL" id="DS268113">
    <property type="protein sequence ID" value="KMM72227.1"/>
    <property type="molecule type" value="Genomic_DNA"/>
</dbReference>
<dbReference type="AlphaFoldDB" id="A0A0J6IJX8"/>
<dbReference type="Proteomes" id="UP000054567">
    <property type="component" value="Unassembled WGS sequence"/>
</dbReference>
<reference evidence="2 3" key="1">
    <citation type="submission" date="2007-06" db="EMBL/GenBank/DDBJ databases">
        <title>The Genome Sequence of Coccidioides posadasii RMSCC_3488.</title>
        <authorList>
            <consortium name="Coccidioides Genome Resources Consortium"/>
            <consortium name="The Broad Institute Genome Sequencing Platform"/>
            <person name="Henn M.R."/>
            <person name="Sykes S."/>
            <person name="Young S."/>
            <person name="Jaffe D."/>
            <person name="Berlin A."/>
            <person name="Alvarez P."/>
            <person name="Butler J."/>
            <person name="Gnerre S."/>
            <person name="Grabherr M."/>
            <person name="Mauceli E."/>
            <person name="Brockman W."/>
            <person name="Kodira C."/>
            <person name="Alvarado L."/>
            <person name="Zeng Q."/>
            <person name="Crawford M."/>
            <person name="Antoine C."/>
            <person name="Devon K."/>
            <person name="Galgiani J."/>
            <person name="Orsborn K."/>
            <person name="Lewis M.L."/>
            <person name="Nusbaum C."/>
            <person name="Galagan J."/>
            <person name="Birren B."/>
        </authorList>
    </citation>
    <scope>NUCLEOTIDE SEQUENCE [LARGE SCALE GENOMIC DNA]</scope>
    <source>
        <strain evidence="2 3">RMSCC 3488</strain>
    </source>
</reference>
<dbReference type="OrthoDB" id="5415741at2759"/>
<reference evidence="3" key="3">
    <citation type="journal article" date="2010" name="Genome Res.">
        <title>Population genomic sequencing of Coccidioides fungi reveals recent hybridization and transposon control.</title>
        <authorList>
            <person name="Neafsey D.E."/>
            <person name="Barker B.M."/>
            <person name="Sharpton T.J."/>
            <person name="Stajich J.E."/>
            <person name="Park D.J."/>
            <person name="Whiston E."/>
            <person name="Hung C.-Y."/>
            <person name="McMahan C."/>
            <person name="White J."/>
            <person name="Sykes S."/>
            <person name="Heiman D."/>
            <person name="Young S."/>
            <person name="Zeng Q."/>
            <person name="Abouelleil A."/>
            <person name="Aftuck L."/>
            <person name="Bessette D."/>
            <person name="Brown A."/>
            <person name="FitzGerald M."/>
            <person name="Lui A."/>
            <person name="Macdonald J.P."/>
            <person name="Priest M."/>
            <person name="Orbach M.J."/>
            <person name="Galgiani J.N."/>
            <person name="Kirkland T.N."/>
            <person name="Cole G.T."/>
            <person name="Birren B.W."/>
            <person name="Henn M.R."/>
            <person name="Taylor J.W."/>
            <person name="Rounsley S.D."/>
        </authorList>
    </citation>
    <scope>NUCLEOTIDE SEQUENCE [LARGE SCALE GENOMIC DNA]</scope>
    <source>
        <strain evidence="3">RMSCC 3488</strain>
    </source>
</reference>
<accession>A0A0J6IJX8</accession>
<gene>
    <name evidence="2" type="ORF">CPAG_08524</name>
</gene>
<dbReference type="Pfam" id="PF13384">
    <property type="entry name" value="HTH_23"/>
    <property type="match status" value="1"/>
</dbReference>
<name>A0A0J6IJX8_COCPO</name>
<dbReference type="VEuPathDB" id="FungiDB:CPAG_08524"/>
<feature type="region of interest" description="Disordered" evidence="1">
    <location>
        <begin position="69"/>
        <end position="99"/>
    </location>
</feature>
<reference evidence="3" key="2">
    <citation type="journal article" date="2009" name="Genome Res.">
        <title>Comparative genomic analyses of the human fungal pathogens Coccidioides and their relatives.</title>
        <authorList>
            <person name="Sharpton T.J."/>
            <person name="Stajich J.E."/>
            <person name="Rounsley S.D."/>
            <person name="Gardner M.J."/>
            <person name="Wortman J.R."/>
            <person name="Jordar V.S."/>
            <person name="Maiti R."/>
            <person name="Kodira C.D."/>
            <person name="Neafsey D.E."/>
            <person name="Zeng Q."/>
            <person name="Hung C.-Y."/>
            <person name="McMahan C."/>
            <person name="Muszewska A."/>
            <person name="Grynberg M."/>
            <person name="Mandel M.A."/>
            <person name="Kellner E.M."/>
            <person name="Barker B.M."/>
            <person name="Galgiani J.N."/>
            <person name="Orbach M.J."/>
            <person name="Kirkland T.N."/>
            <person name="Cole G.T."/>
            <person name="Henn M.R."/>
            <person name="Birren B.W."/>
            <person name="Taylor J.W."/>
        </authorList>
    </citation>
    <scope>NUCLEOTIDE SEQUENCE [LARGE SCALE GENOMIC DNA]</scope>
    <source>
        <strain evidence="3">RMSCC 3488</strain>
    </source>
</reference>
<protein>
    <submittedName>
        <fullName evidence="2">Uncharacterized protein</fullName>
    </submittedName>
</protein>
<evidence type="ECO:0000256" key="1">
    <source>
        <dbReference type="SAM" id="MobiDB-lite"/>
    </source>
</evidence>
<sequence>MPPNNTFHSIAARIQALTLLGIGMPIKEVSARLNIPVNTLYVIRKRAKERGFDPQRSLLVDISYVEDASRSGSPKAIDPEKGAEVNHTVTKDQSGGEKSTEALALQTGIFHPSIVQILHKHCFVLAKST</sequence>
<evidence type="ECO:0000313" key="2">
    <source>
        <dbReference type="EMBL" id="KMM72227.1"/>
    </source>
</evidence>
<proteinExistence type="predicted"/>